<keyword evidence="4" id="KW-1185">Reference proteome</keyword>
<dbReference type="RefSeq" id="WP_183722152.1">
    <property type="nucleotide sequence ID" value="NZ_JACHGO010000010.1"/>
</dbReference>
<proteinExistence type="inferred from homology"/>
<dbReference type="PANTHER" id="PTHR11487:SF0">
    <property type="entry name" value="S-ACYL FATTY ACID SYNTHASE THIOESTERASE, MEDIUM CHAIN"/>
    <property type="match status" value="1"/>
</dbReference>
<accession>A0A7W8C367</accession>
<protein>
    <submittedName>
        <fullName evidence="3">Surfactin synthase thioesterase subunit</fullName>
    </submittedName>
</protein>
<dbReference type="InterPro" id="IPR012223">
    <property type="entry name" value="TEII"/>
</dbReference>
<evidence type="ECO:0000259" key="2">
    <source>
        <dbReference type="Pfam" id="PF00975"/>
    </source>
</evidence>
<comment type="caution">
    <text evidence="3">The sequence shown here is derived from an EMBL/GenBank/DDBJ whole genome shotgun (WGS) entry which is preliminary data.</text>
</comment>
<dbReference type="AlphaFoldDB" id="A0A7W8C367"/>
<dbReference type="Proteomes" id="UP000539075">
    <property type="component" value="Unassembled WGS sequence"/>
</dbReference>
<dbReference type="Pfam" id="PF00975">
    <property type="entry name" value="Thioesterase"/>
    <property type="match status" value="1"/>
</dbReference>
<evidence type="ECO:0000313" key="3">
    <source>
        <dbReference type="EMBL" id="MBB5144671.1"/>
    </source>
</evidence>
<dbReference type="PANTHER" id="PTHR11487">
    <property type="entry name" value="THIOESTERASE"/>
    <property type="match status" value="1"/>
</dbReference>
<comment type="similarity">
    <text evidence="1">Belongs to the thioesterase family.</text>
</comment>
<organism evidence="3 4">
    <name type="scientific">Desulfovibrio intestinalis</name>
    <dbReference type="NCBI Taxonomy" id="58621"/>
    <lineage>
        <taxon>Bacteria</taxon>
        <taxon>Pseudomonadati</taxon>
        <taxon>Thermodesulfobacteriota</taxon>
        <taxon>Desulfovibrionia</taxon>
        <taxon>Desulfovibrionales</taxon>
        <taxon>Desulfovibrionaceae</taxon>
        <taxon>Desulfovibrio</taxon>
    </lineage>
</organism>
<name>A0A7W8C367_9BACT</name>
<dbReference type="SUPFAM" id="SSF53474">
    <property type="entry name" value="alpha/beta-Hydrolases"/>
    <property type="match status" value="1"/>
</dbReference>
<dbReference type="InterPro" id="IPR001031">
    <property type="entry name" value="Thioesterase"/>
</dbReference>
<dbReference type="InterPro" id="IPR029058">
    <property type="entry name" value="AB_hydrolase_fold"/>
</dbReference>
<evidence type="ECO:0000313" key="4">
    <source>
        <dbReference type="Proteomes" id="UP000539075"/>
    </source>
</evidence>
<dbReference type="GO" id="GO:0008610">
    <property type="term" value="P:lipid biosynthetic process"/>
    <property type="evidence" value="ECO:0007669"/>
    <property type="project" value="TreeGrafter"/>
</dbReference>
<sequence>MKIHNNKWIVTHPAPYPKLRLFCFPYAGGGASVFREWKNRLGPEIEICAVQLPGREQRINETPFKDLEQATQSLCDVLTPHLNMPFAFFGHSLGGLLAFSLCRELRRRSLPSPQCLMVSACRPPHVPEPRPIYHLPDADFADALRRYAGTPDEVLDNKDIMALLLPLLRADFILAEAFQASEEPPLDVRLAAFCGTEDPDAPESIMSHWKIHTSGDFSQISILGNHFFLHGARDELLQRLSMFLRPALQAA</sequence>
<evidence type="ECO:0000256" key="1">
    <source>
        <dbReference type="ARBA" id="ARBA00007169"/>
    </source>
</evidence>
<reference evidence="3 4" key="1">
    <citation type="submission" date="2020-08" db="EMBL/GenBank/DDBJ databases">
        <title>Genomic Encyclopedia of Type Strains, Phase IV (KMG-IV): sequencing the most valuable type-strain genomes for metagenomic binning, comparative biology and taxonomic classification.</title>
        <authorList>
            <person name="Goeker M."/>
        </authorList>
    </citation>
    <scope>NUCLEOTIDE SEQUENCE [LARGE SCALE GENOMIC DNA]</scope>
    <source>
        <strain evidence="3 4">DSM 11275</strain>
    </source>
</reference>
<feature type="domain" description="Thioesterase" evidence="2">
    <location>
        <begin position="20"/>
        <end position="240"/>
    </location>
</feature>
<dbReference type="Gene3D" id="3.40.50.1820">
    <property type="entry name" value="alpha/beta hydrolase"/>
    <property type="match status" value="1"/>
</dbReference>
<gene>
    <name evidence="3" type="ORF">HNQ38_002789</name>
</gene>
<dbReference type="EMBL" id="JACHGO010000010">
    <property type="protein sequence ID" value="MBB5144671.1"/>
    <property type="molecule type" value="Genomic_DNA"/>
</dbReference>